<proteinExistence type="predicted"/>
<dbReference type="AlphaFoldDB" id="A0A6M9WUC8"/>
<reference evidence="1" key="1">
    <citation type="submission" date="2020-05" db="EMBL/GenBank/DDBJ databases">
        <title>F plasmids are the major carriers of antibiotic resistance genes in human-associated commensal E. coli.</title>
        <authorList>
            <person name="Stephens C."/>
            <person name="Arismendi T."/>
            <person name="Wright M."/>
            <person name="Gonzalez A."/>
            <person name="Gill M."/>
            <person name="Hartman A."/>
            <person name="Pandori M."/>
            <person name="Hess D."/>
        </authorList>
    </citation>
    <scope>NUCLEOTIDE SEQUENCE</scope>
    <source>
        <strain evidence="1">SCU-107</strain>
    </source>
</reference>
<organism evidence="1">
    <name type="scientific">Escherichia coli</name>
    <dbReference type="NCBI Taxonomy" id="562"/>
    <lineage>
        <taxon>Bacteria</taxon>
        <taxon>Pseudomonadati</taxon>
        <taxon>Pseudomonadota</taxon>
        <taxon>Gammaproteobacteria</taxon>
        <taxon>Enterobacterales</taxon>
        <taxon>Enterobacteriaceae</taxon>
        <taxon>Escherichia</taxon>
    </lineage>
</organism>
<name>A0A6M9WUC8_ECOLX</name>
<dbReference type="EMBL" id="CP053384">
    <property type="protein sequence ID" value="QKN56777.1"/>
    <property type="molecule type" value="Genomic_DNA"/>
</dbReference>
<accession>A0A6M9WUC8</accession>
<protein>
    <submittedName>
        <fullName evidence="1">Uncharacterized protein</fullName>
    </submittedName>
</protein>
<evidence type="ECO:0000313" key="1">
    <source>
        <dbReference type="EMBL" id="QKN56777.1"/>
    </source>
</evidence>
<sequence length="63" mass="7464">MLFGSDYGSERRSTVRTERDLLSEWYLRHILSVLPEWPSSRVDELLLHISMEVFGECRTTYSL</sequence>
<gene>
    <name evidence="1" type="ORF">HHJ25_18720</name>
</gene>